<proteinExistence type="predicted"/>
<dbReference type="EMBL" id="MRVG01000006">
    <property type="protein sequence ID" value="PMB67882.1"/>
    <property type="molecule type" value="Genomic_DNA"/>
</dbReference>
<feature type="region of interest" description="Disordered" evidence="1">
    <location>
        <begin position="1"/>
        <end position="69"/>
    </location>
</feature>
<evidence type="ECO:0000313" key="2">
    <source>
        <dbReference type="EMBL" id="PMB67882.1"/>
    </source>
</evidence>
<gene>
    <name evidence="2" type="ORF">BM221_006057</name>
</gene>
<organism evidence="2 3">
    <name type="scientific">Beauveria bassiana</name>
    <name type="common">White muscardine disease fungus</name>
    <name type="synonym">Tritirachium shiotae</name>
    <dbReference type="NCBI Taxonomy" id="176275"/>
    <lineage>
        <taxon>Eukaryota</taxon>
        <taxon>Fungi</taxon>
        <taxon>Dikarya</taxon>
        <taxon>Ascomycota</taxon>
        <taxon>Pezizomycotina</taxon>
        <taxon>Sordariomycetes</taxon>
        <taxon>Hypocreomycetidae</taxon>
        <taxon>Hypocreales</taxon>
        <taxon>Cordycipitaceae</taxon>
        <taxon>Beauveria</taxon>
    </lineage>
</organism>
<evidence type="ECO:0000256" key="1">
    <source>
        <dbReference type="SAM" id="MobiDB-lite"/>
    </source>
</evidence>
<dbReference type="AlphaFoldDB" id="A0A2N6NKS5"/>
<comment type="caution">
    <text evidence="2">The sequence shown here is derived from an EMBL/GenBank/DDBJ whole genome shotgun (WGS) entry which is preliminary data.</text>
</comment>
<protein>
    <submittedName>
        <fullName evidence="2">Uncharacterized protein</fullName>
    </submittedName>
</protein>
<feature type="compositionally biased region" description="Low complexity" evidence="1">
    <location>
        <begin position="42"/>
        <end position="58"/>
    </location>
</feature>
<reference evidence="2 3" key="1">
    <citation type="journal article" date="2016" name="Appl. Microbiol. Biotechnol.">
        <title>Characterization of T-DNA insertion mutants with decreased virulence in the entomopathogenic fungus Beauveria bassiana JEF-007.</title>
        <authorList>
            <person name="Kim S."/>
            <person name="Lee S.J."/>
            <person name="Nai Y.S."/>
            <person name="Yu J.S."/>
            <person name="Lee M.R."/>
            <person name="Yang Y.T."/>
            <person name="Kim J.S."/>
        </authorList>
    </citation>
    <scope>NUCLEOTIDE SEQUENCE [LARGE SCALE GENOMIC DNA]</scope>
    <source>
        <strain evidence="2 3">JEF-007</strain>
    </source>
</reference>
<dbReference type="Proteomes" id="UP000235728">
    <property type="component" value="Unassembled WGS sequence"/>
</dbReference>
<evidence type="ECO:0000313" key="3">
    <source>
        <dbReference type="Proteomes" id="UP000235728"/>
    </source>
</evidence>
<sequence length="354" mass="37595">MSAVKAAWTPYSQSASSPPPPAPPAPSPSSQHSASRIAAMEAVAPAHRAGSAHAADTASVPATGGGRCSSSTKLLYVRCSVALHDGAARPRVAADGLSAGGSCTRKAARASSARRDAATRSCVEERSAQRDRMAEAKMAQSLACCMAKSTWAIHQSLVHSRRCTGSILECVASRCMPWPMAMRIAKPIQCHAFATISSCPSEYHVISSATCTYMHMHAHQQHRIQQRQHERVPRVAAAVLRHKVLLVHNRPSRVHAVKVGAQQAALERRGAPRQGLGRHALQLVRRVAPRKLAAAKVKGVASLRLRDLPHQVAKVGHVAADEAHAAELPELGVAQVLPVDEVGQVAGLMFLVLC</sequence>
<name>A0A2N6NKS5_BEABA</name>
<accession>A0A2N6NKS5</accession>
<feature type="compositionally biased region" description="Pro residues" evidence="1">
    <location>
        <begin position="17"/>
        <end position="27"/>
    </location>
</feature>